<feature type="region of interest" description="Disordered" evidence="1">
    <location>
        <begin position="1018"/>
        <end position="1070"/>
    </location>
</feature>
<gene>
    <name evidence="3" type="ORF">O3P69_008152</name>
</gene>
<dbReference type="EMBL" id="JARAKH010000041">
    <property type="protein sequence ID" value="KAK8381043.1"/>
    <property type="molecule type" value="Genomic_DNA"/>
</dbReference>
<dbReference type="SMART" id="SM00228">
    <property type="entry name" value="PDZ"/>
    <property type="match status" value="2"/>
</dbReference>
<organism evidence="3 4">
    <name type="scientific">Scylla paramamosain</name>
    <name type="common">Mud crab</name>
    <dbReference type="NCBI Taxonomy" id="85552"/>
    <lineage>
        <taxon>Eukaryota</taxon>
        <taxon>Metazoa</taxon>
        <taxon>Ecdysozoa</taxon>
        <taxon>Arthropoda</taxon>
        <taxon>Crustacea</taxon>
        <taxon>Multicrustacea</taxon>
        <taxon>Malacostraca</taxon>
        <taxon>Eumalacostraca</taxon>
        <taxon>Eucarida</taxon>
        <taxon>Decapoda</taxon>
        <taxon>Pleocyemata</taxon>
        <taxon>Brachyura</taxon>
        <taxon>Eubrachyura</taxon>
        <taxon>Portunoidea</taxon>
        <taxon>Portunidae</taxon>
        <taxon>Portuninae</taxon>
        <taxon>Scylla</taxon>
    </lineage>
</organism>
<feature type="compositionally biased region" description="Low complexity" evidence="1">
    <location>
        <begin position="88"/>
        <end position="115"/>
    </location>
</feature>
<dbReference type="AlphaFoldDB" id="A0AAW0T0G1"/>
<feature type="compositionally biased region" description="Basic residues" evidence="1">
    <location>
        <begin position="1028"/>
        <end position="1037"/>
    </location>
</feature>
<dbReference type="PANTHER" id="PTHR11324">
    <property type="entry name" value="IL16-RELATED"/>
    <property type="match status" value="1"/>
</dbReference>
<feature type="compositionally biased region" description="Polar residues" evidence="1">
    <location>
        <begin position="568"/>
        <end position="577"/>
    </location>
</feature>
<evidence type="ECO:0000313" key="4">
    <source>
        <dbReference type="Proteomes" id="UP001487740"/>
    </source>
</evidence>
<dbReference type="InterPro" id="IPR036034">
    <property type="entry name" value="PDZ_sf"/>
</dbReference>
<feature type="compositionally biased region" description="Gly residues" evidence="1">
    <location>
        <begin position="415"/>
        <end position="426"/>
    </location>
</feature>
<dbReference type="PANTHER" id="PTHR11324:SF16">
    <property type="entry name" value="PDZ DOMAIN-CONTAINING PROTEIN 2"/>
    <property type="match status" value="1"/>
</dbReference>
<feature type="compositionally biased region" description="Basic and acidic residues" evidence="1">
    <location>
        <begin position="57"/>
        <end position="67"/>
    </location>
</feature>
<feature type="region of interest" description="Disordered" evidence="1">
    <location>
        <begin position="383"/>
        <end position="453"/>
    </location>
</feature>
<dbReference type="InterPro" id="IPR001478">
    <property type="entry name" value="PDZ"/>
</dbReference>
<feature type="region of interest" description="Disordered" evidence="1">
    <location>
        <begin position="1166"/>
        <end position="1187"/>
    </location>
</feature>
<dbReference type="SUPFAM" id="SSF50156">
    <property type="entry name" value="PDZ domain-like"/>
    <property type="match status" value="2"/>
</dbReference>
<protein>
    <recommendedName>
        <fullName evidence="2">PDZ domain-containing protein</fullName>
    </recommendedName>
</protein>
<feature type="compositionally biased region" description="Low complexity" evidence="1">
    <location>
        <begin position="890"/>
        <end position="910"/>
    </location>
</feature>
<feature type="region of interest" description="Disordered" evidence="1">
    <location>
        <begin position="1"/>
        <end position="194"/>
    </location>
</feature>
<sequence length="1187" mass="129359">MRLFRRRNSDPRVITVQSKDGPAGAAVPKGACGTPRGTAPADKSHTRSVPSPPAASSREKTKSDSKKGKAGMQFYQTVTAVPARVMDPPTVASPSTPSTTIPSTTTSTSTSTTPKTAKKGLATWGRRVGKKLEQLTRSPSKEKVTFGRFSRSNSTRSMTLSTPSPTTPTSGLSWGGRSVPGTPSPENRSGEGRHLYRSCSASQLGTYLAAEDPAACLDLTRDASTVTTSVPSTPTTPSTPTASTATTAAYLPTKTVSCENISSLGNKPSFPHAFLRSRPPAPSEQHRPCEPTPLAAADTPGRSSCKRVTTLRDSVCDEDTRELIRQKLRAVSEENCAVSPAHRGMSALQMRLHQSPAPLQPRSRSFSATAITEPDIIICPVRETARPSRSRGCRSHSEHKAAAVYTSSNESGYESDGGGGRSGGGDRGARHSFPKTHTKKVESDADSGGSLTGTDHHAFDHYAKLDEYAKAGSQPPHKAEVYCSLEKYSKPDNYPNLDVYSKPDTYSSIEKYTKPDYPNMSAYTRLENTTKKEASKYANYREGATTADKCEEERLDSSRGRYSRQHSDPQTSPATHNLTDEEKLIPGRPRGSRRLSDPQDLVSRRQRFLASQLERRTSPLSPLRGALSIFREGEDGEPRRAWWGSGTPLRGHLRGESIPQSVDDAYASPPLSLPASLGQTAPPRTFRLMRLVKDHTGELGIYITARRNSRGATTGYVIAHIEKDGLTDRDGRFRVGDEIINVNGRRLRGVTLDEARHVLRSTPKEVDIVIARDVDVQHHREYDHSYPAYEHSDPEMEAARRLGEACGELWAADSTFKSELLTAEEDFGVRRESLGRYSNRSLPRRRGSYSDYDDYSDYTTLAPFESYLPGYDPSPAAVSVTGPVSVKVPVPGSPASLPSSLSVTSTSTSVRNERPKVVFPPSPGQLEVPHDQRKCNLPRYINGEARYSSSHDVRHSSEVRYASSSDLRQCGETSFLADIYKSKLIHIEPEDSHEREGNTSGLIPRLMATPNKQLLVETQSMPPTPNRKSPHGSRRHATVSQRLSCPPGTIKLPSPSRSEPRGLSSTLPRRPKSLAMSVQTVAFEKGRGRKSLGFSIVGGRDSPKGSMGIFVKTIFPNGQAAEENKLRNGDEILAVNGRSLSGLSHAEAIAVFRSIRAGKVIMHVGRRTASSSRSSKSKSCDELDKME</sequence>
<dbReference type="Pfam" id="PF00595">
    <property type="entry name" value="PDZ"/>
    <property type="match status" value="2"/>
</dbReference>
<dbReference type="CDD" id="cd06759">
    <property type="entry name" value="PDZ3_PDZD2-PDZ1_hPro-IL-16-like"/>
    <property type="match status" value="1"/>
</dbReference>
<feature type="compositionally biased region" description="Basic and acidic residues" evidence="1">
    <location>
        <begin position="548"/>
        <end position="559"/>
    </location>
</feature>
<name>A0AAW0T0G1_SCYPA</name>
<feature type="region of interest" description="Disordered" evidence="1">
    <location>
        <begin position="276"/>
        <end position="304"/>
    </location>
</feature>
<feature type="domain" description="PDZ" evidence="2">
    <location>
        <begin position="688"/>
        <end position="774"/>
    </location>
</feature>
<dbReference type="Gene3D" id="2.30.42.10">
    <property type="match status" value="2"/>
</dbReference>
<feature type="region of interest" description="Disordered" evidence="1">
    <location>
        <begin position="890"/>
        <end position="915"/>
    </location>
</feature>
<dbReference type="PROSITE" id="PS50106">
    <property type="entry name" value="PDZ"/>
    <property type="match status" value="2"/>
</dbReference>
<reference evidence="3 4" key="1">
    <citation type="submission" date="2023-03" db="EMBL/GenBank/DDBJ databases">
        <title>High-quality genome of Scylla paramamosain provides insights in environmental adaptation.</title>
        <authorList>
            <person name="Zhang L."/>
        </authorList>
    </citation>
    <scope>NUCLEOTIDE SEQUENCE [LARGE SCALE GENOMIC DNA]</scope>
    <source>
        <strain evidence="3">LZ_2023a</strain>
        <tissue evidence="3">Muscle</tissue>
    </source>
</reference>
<accession>A0AAW0T0G1</accession>
<proteinExistence type="predicted"/>
<feature type="region of interest" description="Disordered" evidence="1">
    <location>
        <begin position="545"/>
        <end position="602"/>
    </location>
</feature>
<evidence type="ECO:0000259" key="2">
    <source>
        <dbReference type="PROSITE" id="PS50106"/>
    </source>
</evidence>
<feature type="domain" description="PDZ" evidence="2">
    <location>
        <begin position="1080"/>
        <end position="1154"/>
    </location>
</feature>
<keyword evidence="4" id="KW-1185">Reference proteome</keyword>
<evidence type="ECO:0000313" key="3">
    <source>
        <dbReference type="EMBL" id="KAK8381043.1"/>
    </source>
</evidence>
<feature type="compositionally biased region" description="Low complexity" evidence="1">
    <location>
        <begin position="154"/>
        <end position="172"/>
    </location>
</feature>
<dbReference type="Proteomes" id="UP001487740">
    <property type="component" value="Unassembled WGS sequence"/>
</dbReference>
<evidence type="ECO:0000256" key="1">
    <source>
        <dbReference type="SAM" id="MobiDB-lite"/>
    </source>
</evidence>
<feature type="compositionally biased region" description="Basic and acidic residues" evidence="1">
    <location>
        <begin position="1178"/>
        <end position="1187"/>
    </location>
</feature>
<feature type="compositionally biased region" description="Basic and acidic residues" evidence="1">
    <location>
        <begin position="130"/>
        <end position="145"/>
    </location>
</feature>
<comment type="caution">
    <text evidence="3">The sequence shown here is derived from an EMBL/GenBank/DDBJ whole genome shotgun (WGS) entry which is preliminary data.</text>
</comment>